<dbReference type="Proteomes" id="UP001190700">
    <property type="component" value="Unassembled WGS sequence"/>
</dbReference>
<feature type="compositionally biased region" description="Low complexity" evidence="1">
    <location>
        <begin position="36"/>
        <end position="50"/>
    </location>
</feature>
<evidence type="ECO:0000313" key="2">
    <source>
        <dbReference type="EMBL" id="KAK3239970.1"/>
    </source>
</evidence>
<gene>
    <name evidence="2" type="ORF">CYMTET_50143</name>
</gene>
<dbReference type="EMBL" id="LGRX02033771">
    <property type="protein sequence ID" value="KAK3239970.1"/>
    <property type="molecule type" value="Genomic_DNA"/>
</dbReference>
<feature type="region of interest" description="Disordered" evidence="1">
    <location>
        <begin position="391"/>
        <end position="440"/>
    </location>
</feature>
<feature type="region of interest" description="Disordered" evidence="1">
    <location>
        <begin position="36"/>
        <end position="57"/>
    </location>
</feature>
<feature type="compositionally biased region" description="Acidic residues" evidence="1">
    <location>
        <begin position="392"/>
        <end position="426"/>
    </location>
</feature>
<proteinExistence type="predicted"/>
<feature type="compositionally biased region" description="Basic and acidic residues" evidence="1">
    <location>
        <begin position="427"/>
        <end position="440"/>
    </location>
</feature>
<accession>A0AAE0BQ26</accession>
<reference evidence="2 3" key="1">
    <citation type="journal article" date="2015" name="Genome Biol. Evol.">
        <title>Comparative Genomics of a Bacterivorous Green Alga Reveals Evolutionary Causalities and Consequences of Phago-Mixotrophic Mode of Nutrition.</title>
        <authorList>
            <person name="Burns J.A."/>
            <person name="Paasch A."/>
            <person name="Narechania A."/>
            <person name="Kim E."/>
        </authorList>
    </citation>
    <scope>NUCLEOTIDE SEQUENCE [LARGE SCALE GENOMIC DNA]</scope>
    <source>
        <strain evidence="2 3">PLY_AMNH</strain>
    </source>
</reference>
<name>A0AAE0BQ26_9CHLO</name>
<organism evidence="2 3">
    <name type="scientific">Cymbomonas tetramitiformis</name>
    <dbReference type="NCBI Taxonomy" id="36881"/>
    <lineage>
        <taxon>Eukaryota</taxon>
        <taxon>Viridiplantae</taxon>
        <taxon>Chlorophyta</taxon>
        <taxon>Pyramimonadophyceae</taxon>
        <taxon>Pyramimonadales</taxon>
        <taxon>Pyramimonadaceae</taxon>
        <taxon>Cymbomonas</taxon>
    </lineage>
</organism>
<dbReference type="AlphaFoldDB" id="A0AAE0BQ26"/>
<sequence length="440" mass="49359">MKSSDTFHKLLQPVPSADLTVVSNVTGIGNDADSVINSGGNRHSHNSSINATKKNSASVSRRQTLAGWWWRHPLPAPAPAPRPQPAPPPYVSDIGSDLSPEEYKAALVRDLDLDKFGPETPEYKAAYTRASNPLPMDVLGPRLEELIEPCSSSKAGSSFCNNCVRPLQRELLKTYYEGVDPSLDDDLTAMQKVANRDKAVEEALTYMEGKGLIVDSYFSASVVECNLYTEEKLCPVPKKRMEYRLGIVAENCKAVEEKFVADFGTRIPSKDQLTAEAKKLYCKKCYWRFLRALINIAPGDEFWCEYLEDPAQFKASLQSDGALVDRLFKDDKFLCCVQNGKQMMENKGADPYCETLVDYCWDPENLPRNGSIIKRRTQAYLDSLDCSKVDTTDDYDTQADDQPTEATDDQDMESNVDDTVDDYDDSGDMREKYDYDGYDD</sequence>
<comment type="caution">
    <text evidence="2">The sequence shown here is derived from an EMBL/GenBank/DDBJ whole genome shotgun (WGS) entry which is preliminary data.</text>
</comment>
<protein>
    <submittedName>
        <fullName evidence="2">Uncharacterized protein</fullName>
    </submittedName>
</protein>
<keyword evidence="3" id="KW-1185">Reference proteome</keyword>
<evidence type="ECO:0000313" key="3">
    <source>
        <dbReference type="Proteomes" id="UP001190700"/>
    </source>
</evidence>
<evidence type="ECO:0000256" key="1">
    <source>
        <dbReference type="SAM" id="MobiDB-lite"/>
    </source>
</evidence>